<feature type="domain" description="Glycosyl hydrolase family 13 catalytic" evidence="5">
    <location>
        <begin position="231"/>
        <end position="662"/>
    </location>
</feature>
<dbReference type="Proteomes" id="UP000594961">
    <property type="component" value="Chromosome"/>
</dbReference>
<evidence type="ECO:0000256" key="4">
    <source>
        <dbReference type="SAM" id="MobiDB-lite"/>
    </source>
</evidence>
<feature type="region of interest" description="Disordered" evidence="4">
    <location>
        <begin position="558"/>
        <end position="588"/>
    </location>
</feature>
<evidence type="ECO:0000313" key="6">
    <source>
        <dbReference type="EMBL" id="QOR48240.1"/>
    </source>
</evidence>
<feature type="compositionally biased region" description="Basic and acidic residues" evidence="4">
    <location>
        <begin position="558"/>
        <end position="572"/>
    </location>
</feature>
<evidence type="ECO:0000256" key="1">
    <source>
        <dbReference type="ARBA" id="ARBA00008061"/>
    </source>
</evidence>
<dbReference type="SUPFAM" id="SSF81296">
    <property type="entry name" value="E set domains"/>
    <property type="match status" value="1"/>
</dbReference>
<dbReference type="InterPro" id="IPR017853">
    <property type="entry name" value="GH"/>
</dbReference>
<dbReference type="InterPro" id="IPR006047">
    <property type="entry name" value="GH13_cat_dom"/>
</dbReference>
<dbReference type="InterPro" id="IPR004193">
    <property type="entry name" value="Glyco_hydro_13_N"/>
</dbReference>
<name>A0A7M1R1S2_9ACTO</name>
<evidence type="ECO:0000259" key="5">
    <source>
        <dbReference type="SMART" id="SM00642"/>
    </source>
</evidence>
<dbReference type="SUPFAM" id="SSF51445">
    <property type="entry name" value="(Trans)glycosidases"/>
    <property type="match status" value="1"/>
</dbReference>
<organism evidence="6 7">
    <name type="scientific">Trueperella pecoris</name>
    <dbReference type="NCBI Taxonomy" id="2733571"/>
    <lineage>
        <taxon>Bacteria</taxon>
        <taxon>Bacillati</taxon>
        <taxon>Actinomycetota</taxon>
        <taxon>Actinomycetes</taxon>
        <taxon>Actinomycetales</taxon>
        <taxon>Actinomycetaceae</taxon>
        <taxon>Trueperella</taxon>
    </lineage>
</organism>
<proteinExistence type="inferred from homology"/>
<sequence>MSARESPSLSWILRGPLSCPYILPPATTLLPPSDTFSHAFRIPSQPATIDAVTSQLSTRPVSRYIAREPEPSIPVSGPVRLGAHLSAQGVDVAVMAAHATAVEVCFVDRTEYHTSERRFRLRKSHHGIWTGHIPGIRAGQAYGYRVHGRWDPDQGLRHNPAKLLLDPYARAVTHNPELHPALFSHVVDADLNPDSTFQADQRDSAEVGALGVVVEEHTPSVHRPNVPWDQTVIYEAHVVGLTKKLHAIPEELRGTYAGAAHPVTINHLKSLGVTAIEFLPIHAKMSEPFLTRQGKENYWGYNTLNFFAPEPSYAMASSRAAGAQAIIDEVKGMVKLLHEAGIEVILDVVYNHTCEAGPTGPTVSWRGLDNSMYYRHDAQHPGQMIDTTGCGNSLDFRRMPVIALTLDSLRYWVEQIGVDGFRFDLAVTLGREGDSFNHMHPLYVAMATDPVLSGVKLINEPWDVGNGGWRTGQFPAPTADWNDRFRDTLRSFWVTEPAAITHGGQGGDQRDLATRIAGSADLFGHGRIPGGRGVYASVNFITAHDGFTMNDLVSYSNKHNEANGEDNRDGTDNNRSWNHGVEGPSDDPKICSARRQSMRNMFASLIFAVGTPMIVAGDEILKTQGGNNNAYCQNNDISWIDWDLDDDQRNMLETVSYLLRLRRDHRVFRPTSFYTGNHAEGDTIADIAWLDHTGVFMPDYKWFDPGVRLVQALRSGFGQDADALLVINGHPDSRVVQLPEGRGTPFRLEWCSTWDRPRRTTPTYAPGALTRVAPLSLTLFFANPQ</sequence>
<accession>A0A7M1R1S2</accession>
<dbReference type="InterPro" id="IPR011837">
    <property type="entry name" value="Glycogen_debranch_GlgX"/>
</dbReference>
<gene>
    <name evidence="6" type="primary">glgX</name>
    <name evidence="6" type="ORF">INS90_02830</name>
</gene>
<dbReference type="SMART" id="SM00642">
    <property type="entry name" value="Aamy"/>
    <property type="match status" value="1"/>
</dbReference>
<dbReference type="Gene3D" id="3.20.20.80">
    <property type="entry name" value="Glycosidases"/>
    <property type="match status" value="1"/>
</dbReference>
<dbReference type="InterPro" id="IPR014756">
    <property type="entry name" value="Ig_E-set"/>
</dbReference>
<keyword evidence="3" id="KW-0326">Glycosidase</keyword>
<dbReference type="EMBL" id="CP063212">
    <property type="protein sequence ID" value="QOR48240.1"/>
    <property type="molecule type" value="Genomic_DNA"/>
</dbReference>
<evidence type="ECO:0000313" key="7">
    <source>
        <dbReference type="Proteomes" id="UP000594961"/>
    </source>
</evidence>
<dbReference type="SUPFAM" id="SSF51011">
    <property type="entry name" value="Glycosyl hydrolase domain"/>
    <property type="match status" value="1"/>
</dbReference>
<reference evidence="6 7" key="1">
    <citation type="submission" date="2020-10" db="EMBL/GenBank/DDBJ databases">
        <title>Trueperella pecoris sp. nov. isolated from bovine and porcine specimens.</title>
        <authorList>
            <person name="Schoenecker L."/>
            <person name="Schnydrig P."/>
            <person name="Brodard I."/>
            <person name="Thomann A."/>
            <person name="Hemphill A."/>
            <person name="Rodriguez-Campos S."/>
            <person name="Perreten V."/>
            <person name="Jores J."/>
            <person name="Kittl S."/>
        </authorList>
    </citation>
    <scope>NUCLEOTIDE SEQUENCE [LARGE SCALE GENOMIC DNA]</scope>
    <source>
        <strain evidence="6 7">19OD0592</strain>
    </source>
</reference>
<dbReference type="NCBIfam" id="TIGR02100">
    <property type="entry name" value="glgX_debranch"/>
    <property type="match status" value="1"/>
</dbReference>
<evidence type="ECO:0000256" key="2">
    <source>
        <dbReference type="ARBA" id="ARBA00022801"/>
    </source>
</evidence>
<dbReference type="GO" id="GO:0005980">
    <property type="term" value="P:glycogen catabolic process"/>
    <property type="evidence" value="ECO:0007669"/>
    <property type="project" value="InterPro"/>
</dbReference>
<protein>
    <submittedName>
        <fullName evidence="6">Glycogen debranching protein GlgX</fullName>
    </submittedName>
</protein>
<dbReference type="PANTHER" id="PTHR43002">
    <property type="entry name" value="GLYCOGEN DEBRANCHING ENZYME"/>
    <property type="match status" value="1"/>
</dbReference>
<comment type="similarity">
    <text evidence="1">Belongs to the glycosyl hydrolase 13 family.</text>
</comment>
<dbReference type="CDD" id="cd11326">
    <property type="entry name" value="AmyAc_Glg_debranch"/>
    <property type="match status" value="1"/>
</dbReference>
<dbReference type="AlphaFoldDB" id="A0A7M1R1S2"/>
<dbReference type="CDD" id="cd02856">
    <property type="entry name" value="E_set_GDE_Isoamylase_N"/>
    <property type="match status" value="1"/>
</dbReference>
<dbReference type="InterPro" id="IPR044505">
    <property type="entry name" value="GlgX_Isoamylase_N_E_set"/>
</dbReference>
<dbReference type="InterPro" id="IPR013783">
    <property type="entry name" value="Ig-like_fold"/>
</dbReference>
<dbReference type="GO" id="GO:0004135">
    <property type="term" value="F:amylo-alpha-1,6-glucosidase activity"/>
    <property type="evidence" value="ECO:0007669"/>
    <property type="project" value="InterPro"/>
</dbReference>
<dbReference type="Pfam" id="PF02922">
    <property type="entry name" value="CBM_48"/>
    <property type="match status" value="1"/>
</dbReference>
<evidence type="ECO:0000256" key="3">
    <source>
        <dbReference type="ARBA" id="ARBA00023295"/>
    </source>
</evidence>
<keyword evidence="2" id="KW-0378">Hydrolase</keyword>
<dbReference type="Gene3D" id="2.60.40.10">
    <property type="entry name" value="Immunoglobulins"/>
    <property type="match status" value="1"/>
</dbReference>